<dbReference type="GO" id="GO:0005524">
    <property type="term" value="F:ATP binding"/>
    <property type="evidence" value="ECO:0007669"/>
    <property type="project" value="UniProtKB-KW"/>
</dbReference>
<comment type="caution">
    <text evidence="9">The sequence shown here is derived from an EMBL/GenBank/DDBJ whole genome shotgun (WGS) entry which is preliminary data.</text>
</comment>
<evidence type="ECO:0000313" key="9">
    <source>
        <dbReference type="EMBL" id="KAH7372405.1"/>
    </source>
</evidence>
<dbReference type="Gene3D" id="3.40.50.10330">
    <property type="entry name" value="Probable inorganic polyphosphate/atp-NAD kinase, domain 1"/>
    <property type="match status" value="1"/>
</dbReference>
<comment type="similarity">
    <text evidence="1 6">Belongs to the eukaryotic diacylglycerol kinase family.</text>
</comment>
<accession>A0A8T2SVF1</accession>
<evidence type="ECO:0000256" key="2">
    <source>
        <dbReference type="ARBA" id="ARBA00022679"/>
    </source>
</evidence>
<reference evidence="9" key="1">
    <citation type="submission" date="2021-08" db="EMBL/GenBank/DDBJ databases">
        <title>WGS assembly of Ceratopteris richardii.</title>
        <authorList>
            <person name="Marchant D.B."/>
            <person name="Chen G."/>
            <person name="Jenkins J."/>
            <person name="Shu S."/>
            <person name="Leebens-Mack J."/>
            <person name="Grimwood J."/>
            <person name="Schmutz J."/>
            <person name="Soltis P."/>
            <person name="Soltis D."/>
            <person name="Chen Z.-H."/>
        </authorList>
    </citation>
    <scope>NUCLEOTIDE SEQUENCE</scope>
    <source>
        <strain evidence="9">Whitten #5841</strain>
        <tissue evidence="9">Leaf</tissue>
    </source>
</reference>
<dbReference type="PANTHER" id="PTHR11255">
    <property type="entry name" value="DIACYLGLYCEROL KINASE"/>
    <property type="match status" value="1"/>
</dbReference>
<dbReference type="GO" id="GO:0016020">
    <property type="term" value="C:membrane"/>
    <property type="evidence" value="ECO:0007669"/>
    <property type="project" value="TreeGrafter"/>
</dbReference>
<name>A0A8T2SVF1_CERRI</name>
<dbReference type="Pfam" id="PF00781">
    <property type="entry name" value="DAGK_cat"/>
    <property type="match status" value="1"/>
</dbReference>
<gene>
    <name evidence="9" type="ORF">KP509_17G002200</name>
</gene>
<keyword evidence="3 6" id="KW-0547">Nucleotide-binding</keyword>
<dbReference type="SMART" id="SM00046">
    <property type="entry name" value="DAGKc"/>
    <property type="match status" value="1"/>
</dbReference>
<dbReference type="EC" id="2.7.1.107" evidence="6"/>
<evidence type="ECO:0000256" key="3">
    <source>
        <dbReference type="ARBA" id="ARBA00022741"/>
    </source>
</evidence>
<evidence type="ECO:0000256" key="5">
    <source>
        <dbReference type="ARBA" id="ARBA00022840"/>
    </source>
</evidence>
<sequence>MEVQLESSKKEHSNSSSSSSSSSVADKNLPASDVVSPPLSAPAEAPNSNHEETARGDLKDDLFKLQFVIPEYLRKAMAAAIESKSLDYSGTDRPPIPPVQKAPLCPIFVMINSRSGGRKGPALCKVLHELISEEQVFDLSRTPPKDFFRYGLQCLEKLAGLGDQCAKDTRDNLRVIVAGGDGTVGWVLGSMTELANENRTSIPPVGIIPLGTGNDLARSFGWGGTFRFACRPFVRRYLRKAATNETALLDSWQVMVRTSSAEQLHLPHALHPQQHIPISDADYGDIKAASFEGVFYNYFSIGMDAQVAYGFHNLREKSPYLAQGPVSNKIVYSGCSCVQGWFCTPCSANPRVRALRNILQLQIRREPNGDWEPVEIPPNIRAVIMLNLQSYASGRNPWGHPTDEYNQRKSFVQPSFSDGILEIFGLYDGWHASLVMLSLRSAKRLTQAYAVRMQLIADQRHRCYMQMDGEPWRQPLSENENSTLIEITRVPNRSLMLKAA</sequence>
<dbReference type="PROSITE" id="PS50146">
    <property type="entry name" value="DAGK"/>
    <property type="match status" value="1"/>
</dbReference>
<dbReference type="Proteomes" id="UP000825935">
    <property type="component" value="Chromosome 17"/>
</dbReference>
<feature type="domain" description="DAGKc" evidence="8">
    <location>
        <begin position="102"/>
        <end position="258"/>
    </location>
</feature>
<comment type="catalytic activity">
    <reaction evidence="6">
        <text>a 1,2-diacyl-sn-glycerol + ATP = a 1,2-diacyl-sn-glycero-3-phosphate + ADP + H(+)</text>
        <dbReference type="Rhea" id="RHEA:10272"/>
        <dbReference type="ChEBI" id="CHEBI:15378"/>
        <dbReference type="ChEBI" id="CHEBI:17815"/>
        <dbReference type="ChEBI" id="CHEBI:30616"/>
        <dbReference type="ChEBI" id="CHEBI:58608"/>
        <dbReference type="ChEBI" id="CHEBI:456216"/>
        <dbReference type="EC" id="2.7.1.107"/>
    </reaction>
</comment>
<organism evidence="9 10">
    <name type="scientific">Ceratopteris richardii</name>
    <name type="common">Triangle waterfern</name>
    <dbReference type="NCBI Taxonomy" id="49495"/>
    <lineage>
        <taxon>Eukaryota</taxon>
        <taxon>Viridiplantae</taxon>
        <taxon>Streptophyta</taxon>
        <taxon>Embryophyta</taxon>
        <taxon>Tracheophyta</taxon>
        <taxon>Polypodiopsida</taxon>
        <taxon>Polypodiidae</taxon>
        <taxon>Polypodiales</taxon>
        <taxon>Pteridineae</taxon>
        <taxon>Pteridaceae</taxon>
        <taxon>Parkerioideae</taxon>
        <taxon>Ceratopteris</taxon>
    </lineage>
</organism>
<dbReference type="AlphaFoldDB" id="A0A8T2SVF1"/>
<dbReference type="InterPro" id="IPR016064">
    <property type="entry name" value="NAD/diacylglycerol_kinase_sf"/>
</dbReference>
<dbReference type="Pfam" id="PF00609">
    <property type="entry name" value="DAGK_acc"/>
    <property type="match status" value="1"/>
</dbReference>
<dbReference type="InterPro" id="IPR037607">
    <property type="entry name" value="DGK"/>
</dbReference>
<dbReference type="InterPro" id="IPR001206">
    <property type="entry name" value="Diacylglycerol_kinase_cat_dom"/>
</dbReference>
<evidence type="ECO:0000256" key="7">
    <source>
        <dbReference type="SAM" id="MobiDB-lite"/>
    </source>
</evidence>
<keyword evidence="10" id="KW-1185">Reference proteome</keyword>
<feature type="region of interest" description="Disordered" evidence="7">
    <location>
        <begin position="1"/>
        <end position="55"/>
    </location>
</feature>
<dbReference type="SUPFAM" id="SSF111331">
    <property type="entry name" value="NAD kinase/diacylglycerol kinase-like"/>
    <property type="match status" value="1"/>
</dbReference>
<evidence type="ECO:0000256" key="4">
    <source>
        <dbReference type="ARBA" id="ARBA00022777"/>
    </source>
</evidence>
<dbReference type="GO" id="GO:0007200">
    <property type="term" value="P:phospholipase C-activating G protein-coupled receptor signaling pathway"/>
    <property type="evidence" value="ECO:0007669"/>
    <property type="project" value="InterPro"/>
</dbReference>
<dbReference type="SMART" id="SM00045">
    <property type="entry name" value="DAGKa"/>
    <property type="match status" value="1"/>
</dbReference>
<dbReference type="OrthoDB" id="242257at2759"/>
<dbReference type="InterPro" id="IPR017438">
    <property type="entry name" value="ATP-NAD_kinase_N"/>
</dbReference>
<feature type="compositionally biased region" description="Low complexity" evidence="7">
    <location>
        <begin position="14"/>
        <end position="23"/>
    </location>
</feature>
<evidence type="ECO:0000313" key="10">
    <source>
        <dbReference type="Proteomes" id="UP000825935"/>
    </source>
</evidence>
<keyword evidence="5 6" id="KW-0067">ATP-binding</keyword>
<dbReference type="GO" id="GO:0004143">
    <property type="term" value="F:ATP-dependent diacylglycerol kinase activity"/>
    <property type="evidence" value="ECO:0007669"/>
    <property type="project" value="UniProtKB-EC"/>
</dbReference>
<protein>
    <recommendedName>
        <fullName evidence="6">Diacylglycerol kinase</fullName>
        <shortName evidence="6">DAG kinase</shortName>
        <ecNumber evidence="6">2.7.1.107</ecNumber>
    </recommendedName>
</protein>
<evidence type="ECO:0000256" key="1">
    <source>
        <dbReference type="ARBA" id="ARBA00009280"/>
    </source>
</evidence>
<keyword evidence="2 6" id="KW-0808">Transferase</keyword>
<dbReference type="OMA" id="CGVWGKE"/>
<dbReference type="InterPro" id="IPR000756">
    <property type="entry name" value="Diacylglycerol_kin_accessory"/>
</dbReference>
<dbReference type="EMBL" id="CM035422">
    <property type="protein sequence ID" value="KAH7372405.1"/>
    <property type="molecule type" value="Genomic_DNA"/>
</dbReference>
<evidence type="ECO:0000259" key="8">
    <source>
        <dbReference type="PROSITE" id="PS50146"/>
    </source>
</evidence>
<proteinExistence type="inferred from homology"/>
<evidence type="ECO:0000256" key="6">
    <source>
        <dbReference type="RuleBase" id="RU361128"/>
    </source>
</evidence>
<keyword evidence="4 6" id="KW-0418">Kinase</keyword>
<dbReference type="PANTHER" id="PTHR11255:SF80">
    <property type="entry name" value="EYE-SPECIFIC DIACYLGLYCEROL KINASE"/>
    <property type="match status" value="1"/>
</dbReference>